<dbReference type="EMBL" id="JACXVP010000001">
    <property type="protein sequence ID" value="KAG5630734.1"/>
    <property type="molecule type" value="Genomic_DNA"/>
</dbReference>
<reference evidence="1 2" key="1">
    <citation type="submission" date="2020-09" db="EMBL/GenBank/DDBJ databases">
        <title>De no assembly of potato wild relative species, Solanum commersonii.</title>
        <authorList>
            <person name="Cho K."/>
        </authorList>
    </citation>
    <scope>NUCLEOTIDE SEQUENCE [LARGE SCALE GENOMIC DNA]</scope>
    <source>
        <strain evidence="1">LZ3.2</strain>
        <tissue evidence="1">Leaf</tissue>
    </source>
</reference>
<evidence type="ECO:0000313" key="2">
    <source>
        <dbReference type="Proteomes" id="UP000824120"/>
    </source>
</evidence>
<keyword evidence="2" id="KW-1185">Reference proteome</keyword>
<dbReference type="AlphaFoldDB" id="A0A9J6B1Y7"/>
<dbReference type="Proteomes" id="UP000824120">
    <property type="component" value="Chromosome 1"/>
</dbReference>
<comment type="caution">
    <text evidence="1">The sequence shown here is derived from an EMBL/GenBank/DDBJ whole genome shotgun (WGS) entry which is preliminary data.</text>
</comment>
<gene>
    <name evidence="1" type="ORF">H5410_002451</name>
</gene>
<protein>
    <submittedName>
        <fullName evidence="1">Uncharacterized protein</fullName>
    </submittedName>
</protein>
<proteinExistence type="predicted"/>
<evidence type="ECO:0000313" key="1">
    <source>
        <dbReference type="EMBL" id="KAG5630734.1"/>
    </source>
</evidence>
<organism evidence="1 2">
    <name type="scientific">Solanum commersonii</name>
    <name type="common">Commerson's wild potato</name>
    <name type="synonym">Commerson's nightshade</name>
    <dbReference type="NCBI Taxonomy" id="4109"/>
    <lineage>
        <taxon>Eukaryota</taxon>
        <taxon>Viridiplantae</taxon>
        <taxon>Streptophyta</taxon>
        <taxon>Embryophyta</taxon>
        <taxon>Tracheophyta</taxon>
        <taxon>Spermatophyta</taxon>
        <taxon>Magnoliopsida</taxon>
        <taxon>eudicotyledons</taxon>
        <taxon>Gunneridae</taxon>
        <taxon>Pentapetalae</taxon>
        <taxon>asterids</taxon>
        <taxon>lamiids</taxon>
        <taxon>Solanales</taxon>
        <taxon>Solanaceae</taxon>
        <taxon>Solanoideae</taxon>
        <taxon>Solaneae</taxon>
        <taxon>Solanum</taxon>
    </lineage>
</organism>
<name>A0A9J6B1Y7_SOLCO</name>
<sequence>MTKGKGRAKIILRLIKIAILDLLHYPPPPVGGMSLVKLNSKHKRKPLINKSGKYSEKYIHDDMKTSQSLRKREMIFLLQNSDIQRREEPWKIIQRYLLNGLYFPGESYKTRKYYETLLISTGVEFQHFSGYNT</sequence>
<accession>A0A9J6B1Y7</accession>